<dbReference type="AlphaFoldDB" id="A0A9W4MDK0"/>
<dbReference type="SUPFAM" id="SSF48371">
    <property type="entry name" value="ARM repeat"/>
    <property type="match status" value="1"/>
</dbReference>
<keyword evidence="2" id="KW-1185">Reference proteome</keyword>
<evidence type="ECO:0000313" key="1">
    <source>
        <dbReference type="EMBL" id="CAG7647613.1"/>
    </source>
</evidence>
<gene>
    <name evidence="1" type="ORF">SBRY_40713</name>
</gene>
<accession>A0A9W4MDK0</accession>
<organism evidence="1 2">
    <name type="scientific">Actinacidiphila bryophytorum</name>
    <dbReference type="NCBI Taxonomy" id="1436133"/>
    <lineage>
        <taxon>Bacteria</taxon>
        <taxon>Bacillati</taxon>
        <taxon>Actinomycetota</taxon>
        <taxon>Actinomycetes</taxon>
        <taxon>Kitasatosporales</taxon>
        <taxon>Streptomycetaceae</taxon>
        <taxon>Actinacidiphila</taxon>
    </lineage>
</organism>
<reference evidence="1" key="1">
    <citation type="submission" date="2021-06" db="EMBL/GenBank/DDBJ databases">
        <authorList>
            <person name="Arsene-Ploetze F."/>
        </authorList>
    </citation>
    <scope>NUCLEOTIDE SEQUENCE</scope>
    <source>
        <strain evidence="1">SBRY1</strain>
    </source>
</reference>
<evidence type="ECO:0008006" key="3">
    <source>
        <dbReference type="Google" id="ProtNLM"/>
    </source>
</evidence>
<dbReference type="InterPro" id="IPR016024">
    <property type="entry name" value="ARM-type_fold"/>
</dbReference>
<dbReference type="Gene3D" id="1.25.10.10">
    <property type="entry name" value="Leucine-rich Repeat Variant"/>
    <property type="match status" value="1"/>
</dbReference>
<proteinExistence type="predicted"/>
<dbReference type="EMBL" id="CAJVAX010000018">
    <property type="protein sequence ID" value="CAG7647613.1"/>
    <property type="molecule type" value="Genomic_DNA"/>
</dbReference>
<comment type="caution">
    <text evidence="1">The sequence shown here is derived from an EMBL/GenBank/DDBJ whole genome shotgun (WGS) entry which is preliminary data.</text>
</comment>
<sequence>MAPGPWGVAVADDVPRGRFSNEAATRAPELPALDEGWRRLLLRPSEGPVLLPFAGGLLAHPDPGVRLRAVHLLAMLGKRAAPYADRLADLLGDRGRAAGIDGRVGDFASWALARIGDPRAVPGLVERFRAFDREFRSGGWVLTSVRLPSLSELLIPLREFAAALLPALRDLVRDEHAGRTQSLTGAALRVFEAWGEDALPALPDILPLLADPRYSLGAADALVTMGPGAAPAEQALRACAVLDHPANHLKVAWAAWRISGNGPSVLERVGEAVLAADPPACGPVWWLTDFGPAAAPYAHKVRSFLDHTEGWGRLQAALAWWSITGEPAPSLRAVEDTLQEMAAGGDSFRLYAEALRILPRIGATTPPVRAALTATASTDRHLSAAHDYRAILHDTRLRPALATALTLPLA</sequence>
<dbReference type="InterPro" id="IPR011989">
    <property type="entry name" value="ARM-like"/>
</dbReference>
<evidence type="ECO:0000313" key="2">
    <source>
        <dbReference type="Proteomes" id="UP001153328"/>
    </source>
</evidence>
<name>A0A9W4MDK0_9ACTN</name>
<dbReference type="Proteomes" id="UP001153328">
    <property type="component" value="Unassembled WGS sequence"/>
</dbReference>
<protein>
    <recommendedName>
        <fullName evidence="3">HEAT repeat domain-containing protein</fullName>
    </recommendedName>
</protein>